<proteinExistence type="predicted"/>
<gene>
    <name evidence="2" type="ORF">VA613_07940</name>
</gene>
<keyword evidence="3" id="KW-1185">Reference proteome</keyword>
<dbReference type="EMBL" id="CP141769">
    <property type="protein sequence ID" value="WRS37952.1"/>
    <property type="molecule type" value="Genomic_DNA"/>
</dbReference>
<reference evidence="2 3" key="1">
    <citation type="submission" date="2023-12" db="EMBL/GenBank/DDBJ databases">
        <title>Thiobacillus sedimentum sp. nov., a chemolithoautotrophic sulfur-oxidizing bacterium isolated from freshwater sediment.</title>
        <authorList>
            <person name="Luo J."/>
            <person name="Dai C."/>
        </authorList>
    </citation>
    <scope>NUCLEOTIDE SEQUENCE [LARGE SCALE GENOMIC DNA]</scope>
    <source>
        <strain evidence="2 3">SCUT-2</strain>
    </source>
</reference>
<dbReference type="RefSeq" id="WP_324778566.1">
    <property type="nucleotide sequence ID" value="NZ_CP141769.1"/>
</dbReference>
<accession>A0ABZ1CEZ8</accession>
<organism evidence="2 3">
    <name type="scientific">Thiobacillus sedimenti</name>
    <dbReference type="NCBI Taxonomy" id="3110231"/>
    <lineage>
        <taxon>Bacteria</taxon>
        <taxon>Pseudomonadati</taxon>
        <taxon>Pseudomonadota</taxon>
        <taxon>Betaproteobacteria</taxon>
        <taxon>Nitrosomonadales</taxon>
        <taxon>Thiobacillaceae</taxon>
        <taxon>Thiobacillus</taxon>
    </lineage>
</organism>
<name>A0ABZ1CEZ8_9PROT</name>
<dbReference type="Proteomes" id="UP001334732">
    <property type="component" value="Chromosome"/>
</dbReference>
<sequence>MNWLADFLQPTTATIIWAYMLYRLGLFAVGKFESAIGKAVDRLRKFGSAEFDPSPQQPGSDEGLLLTANTPPAELPPPNSLVGRFETSIREWLQKVPPAEHEAQLVRSLSGWQIGWHFETVNFSILGSQLAVLQAVNTQALNLTQVRGFYDQSARTFPDYYRNYAFEPWLAWLADAAKGVSVEGDVVSITEDGREFLKYIIGRGYSLTRFG</sequence>
<evidence type="ECO:0000313" key="2">
    <source>
        <dbReference type="EMBL" id="WRS37952.1"/>
    </source>
</evidence>
<evidence type="ECO:0000313" key="3">
    <source>
        <dbReference type="Proteomes" id="UP001334732"/>
    </source>
</evidence>
<feature type="region of interest" description="Disordered" evidence="1">
    <location>
        <begin position="49"/>
        <end position="73"/>
    </location>
</feature>
<evidence type="ECO:0000256" key="1">
    <source>
        <dbReference type="SAM" id="MobiDB-lite"/>
    </source>
</evidence>
<protein>
    <submittedName>
        <fullName evidence="2">Uncharacterized protein</fullName>
    </submittedName>
</protein>